<keyword evidence="3" id="KW-1185">Reference proteome</keyword>
<dbReference type="EMBL" id="SPLM01000145">
    <property type="protein sequence ID" value="TMW56726.1"/>
    <property type="molecule type" value="Genomic_DNA"/>
</dbReference>
<sequence length="881" mass="98292">MTVTRESDAATSTSTPAATPRQRKAKDRGAKFNEKHALKYGLSICSRNAKDNSVEMVMCKFCVAFGKESLSDATRKRRATANIKYFRQPFRADHYVSHLEINHKVKWAEYERAEGAEKEKFFSFHLEEGVAPPPPPSIASMPLTTAPMDDAAMEAVRAEVADNAGVAGVPGSSTPMDPLTLQRFVGPVRIPVSEIEKELVERVIGDLFFDAKEERGVTMTQALSMFTTKENTRNFEITIKNQRLYDLAIRFVSCGASYRLASKLIQCTKEETHIGFYGGCSDQRVANYIRAVMASNLQRVAWMMRGSWTYAIATEAAEHQGTSYLDVRIRVWHNGGLRDFHLMTLPAFDRHPATTIMQRLERLLTVLDPRWRSKLLGTTANGGANTGRNLGVTGSQQGLAARLTGLVTRPGFYLIWSGIQQLELVAKNCVVAFCDRAFFDDLLVTVNIIRKEKHGSFRADDLPDLASTLPTARGFVRALLKVLKRLMENHATVTQVMTHFGGATQLSPSWWVCVAVAYRLIAEVDYFMKKLLSMQSGPQLVNDQVQELCKLALIMADVVGARRDLWDARDVTDACTAGSFLLTFLNAQQFIQNEGGQLAIEMFDSLRGVDRTLISKAVAHFAVDLVASVAAITQDGRHYCADSSGIVVNPPAVLPYAVYKMGKDEFLKLLQSQEHRLHETYTAEEIRRIQGDYYYFQVAVETETILSNVLKKHTRETDVSFAWSCLNNRFMMLQEFIGGLSCVVPDASAGSLSSDLLNLNWEKPDYRDSLVDFALDGILHARQKMKIEVVDVNYLRALLRPADHERAQFEAARSRLMVPIDTATPAGGPAASPPTAEVEETTDDAQEDENMEEDTSRRSKNGNTQEIEAEEKEDLRETSVV</sequence>
<evidence type="ECO:0000256" key="1">
    <source>
        <dbReference type="SAM" id="MobiDB-lite"/>
    </source>
</evidence>
<dbReference type="PANTHER" id="PTHR37067:SF3">
    <property type="entry name" value="PX DOMAIN-CONTAINING PROTEIN"/>
    <property type="match status" value="1"/>
</dbReference>
<comment type="caution">
    <text evidence="2">The sequence shown here is derived from an EMBL/GenBank/DDBJ whole genome shotgun (WGS) entry which is preliminary data.</text>
</comment>
<feature type="compositionally biased region" description="Low complexity" evidence="1">
    <location>
        <begin position="822"/>
        <end position="836"/>
    </location>
</feature>
<dbReference type="AlphaFoldDB" id="A0A8K1C5B7"/>
<feature type="compositionally biased region" description="Low complexity" evidence="1">
    <location>
        <begin position="9"/>
        <end position="20"/>
    </location>
</feature>
<dbReference type="Proteomes" id="UP000794436">
    <property type="component" value="Unassembled WGS sequence"/>
</dbReference>
<evidence type="ECO:0000313" key="2">
    <source>
        <dbReference type="EMBL" id="TMW56726.1"/>
    </source>
</evidence>
<feature type="region of interest" description="Disordered" evidence="1">
    <location>
        <begin position="1"/>
        <end position="30"/>
    </location>
</feature>
<organism evidence="2 3">
    <name type="scientific">Pythium oligandrum</name>
    <name type="common">Mycoparasitic fungus</name>
    <dbReference type="NCBI Taxonomy" id="41045"/>
    <lineage>
        <taxon>Eukaryota</taxon>
        <taxon>Sar</taxon>
        <taxon>Stramenopiles</taxon>
        <taxon>Oomycota</taxon>
        <taxon>Peronosporomycetes</taxon>
        <taxon>Pythiales</taxon>
        <taxon>Pythiaceae</taxon>
        <taxon>Pythium</taxon>
    </lineage>
</organism>
<reference evidence="2" key="1">
    <citation type="submission" date="2019-03" db="EMBL/GenBank/DDBJ databases">
        <title>Long read genome sequence of the mycoparasitic Pythium oligandrum ATCC 38472 isolated from sugarbeet rhizosphere.</title>
        <authorList>
            <person name="Gaulin E."/>
        </authorList>
    </citation>
    <scope>NUCLEOTIDE SEQUENCE</scope>
    <source>
        <strain evidence="2">ATCC 38472_TT</strain>
    </source>
</reference>
<feature type="compositionally biased region" description="Acidic residues" evidence="1">
    <location>
        <begin position="837"/>
        <end position="853"/>
    </location>
</feature>
<protein>
    <submittedName>
        <fullName evidence="2">Uncharacterized protein</fullName>
    </submittedName>
</protein>
<name>A0A8K1C5B7_PYTOL</name>
<evidence type="ECO:0000313" key="3">
    <source>
        <dbReference type="Proteomes" id="UP000794436"/>
    </source>
</evidence>
<dbReference type="OrthoDB" id="160518at2759"/>
<dbReference type="PANTHER" id="PTHR37067">
    <property type="entry name" value="PX DOMAIN-CONTAINING PROTEIN"/>
    <property type="match status" value="1"/>
</dbReference>
<accession>A0A8K1C5B7</accession>
<feature type="region of interest" description="Disordered" evidence="1">
    <location>
        <begin position="821"/>
        <end position="881"/>
    </location>
</feature>
<gene>
    <name evidence="2" type="ORF">Poli38472_006736</name>
</gene>
<proteinExistence type="predicted"/>